<name>A0A6J5S3L5_9CAUD</name>
<dbReference type="EMBL" id="LR796468">
    <property type="protein sequence ID" value="CAB4146360.1"/>
    <property type="molecule type" value="Genomic_DNA"/>
</dbReference>
<reference evidence="5" key="1">
    <citation type="submission" date="2020-05" db="EMBL/GenBank/DDBJ databases">
        <authorList>
            <person name="Chiriac C."/>
            <person name="Salcher M."/>
            <person name="Ghai R."/>
            <person name="Kavagutti S V."/>
        </authorList>
    </citation>
    <scope>NUCLEOTIDE SEQUENCE</scope>
</reference>
<gene>
    <name evidence="5" type="ORF">UFOVP1357_42</name>
    <name evidence="1" type="ORF">UFOVP18_30</name>
    <name evidence="3" type="ORF">UFOVP258_23</name>
    <name evidence="4" type="ORF">UFOVP502_15</name>
    <name evidence="2" type="ORF">UFOVP82_32</name>
</gene>
<evidence type="ECO:0000313" key="5">
    <source>
        <dbReference type="EMBL" id="CAB4200367.1"/>
    </source>
</evidence>
<accession>A0A6J5S3L5</accession>
<dbReference type="EMBL" id="LR796149">
    <property type="protein sequence ID" value="CAB4121609.1"/>
    <property type="molecule type" value="Genomic_DNA"/>
</dbReference>
<dbReference type="EMBL" id="LR797304">
    <property type="protein sequence ID" value="CAB4200367.1"/>
    <property type="molecule type" value="Genomic_DNA"/>
</dbReference>
<dbReference type="EMBL" id="LR796264">
    <property type="protein sequence ID" value="CAB4132472.1"/>
    <property type="molecule type" value="Genomic_DNA"/>
</dbReference>
<evidence type="ECO:0000313" key="3">
    <source>
        <dbReference type="EMBL" id="CAB4132472.1"/>
    </source>
</evidence>
<protein>
    <recommendedName>
        <fullName evidence="6">Terminase small subunit</fullName>
    </recommendedName>
</protein>
<evidence type="ECO:0008006" key="6">
    <source>
        <dbReference type="Google" id="ProtNLM"/>
    </source>
</evidence>
<dbReference type="EMBL" id="LR796201">
    <property type="protein sequence ID" value="CAB4126889.1"/>
    <property type="molecule type" value="Genomic_DNA"/>
</dbReference>
<evidence type="ECO:0000313" key="1">
    <source>
        <dbReference type="EMBL" id="CAB4121609.1"/>
    </source>
</evidence>
<organism evidence="5">
    <name type="scientific">uncultured Caudovirales phage</name>
    <dbReference type="NCBI Taxonomy" id="2100421"/>
    <lineage>
        <taxon>Viruses</taxon>
        <taxon>Duplodnaviria</taxon>
        <taxon>Heunggongvirae</taxon>
        <taxon>Uroviricota</taxon>
        <taxon>Caudoviricetes</taxon>
        <taxon>Peduoviridae</taxon>
        <taxon>Maltschvirus</taxon>
        <taxon>Maltschvirus maltsch</taxon>
    </lineage>
</organism>
<evidence type="ECO:0000313" key="4">
    <source>
        <dbReference type="EMBL" id="CAB4146360.1"/>
    </source>
</evidence>
<sequence length="151" mass="16847">MEYVKKNTGRPPKEIDWDQVDFLLCAHCSGVEIAAYFDLHQNTFFEKVQERYGISFTELTHNKQSKGKGLLRGAQLKKALGGNPQMLVWMGKQLLNQKEGSELGVTIDNKTKMDEFVATITGHQDQTDPPSELVVETVSALNSDASSTNNE</sequence>
<evidence type="ECO:0000313" key="2">
    <source>
        <dbReference type="EMBL" id="CAB4126889.1"/>
    </source>
</evidence>
<proteinExistence type="predicted"/>